<dbReference type="Proteomes" id="UP000014417">
    <property type="component" value="Unassembled WGS sequence"/>
</dbReference>
<dbReference type="PATRIC" id="fig|883161.3.peg.1455"/>
<dbReference type="STRING" id="883161.HMPREF9306_01467"/>
<evidence type="ECO:0000256" key="5">
    <source>
        <dbReference type="ARBA" id="ARBA00023136"/>
    </source>
</evidence>
<evidence type="ECO:0000256" key="6">
    <source>
        <dbReference type="SAM" id="Phobius"/>
    </source>
</evidence>
<dbReference type="GO" id="GO:0005886">
    <property type="term" value="C:plasma membrane"/>
    <property type="evidence" value="ECO:0007669"/>
    <property type="project" value="TreeGrafter"/>
</dbReference>
<evidence type="ECO:0000256" key="1">
    <source>
        <dbReference type="ARBA" id="ARBA00004141"/>
    </source>
</evidence>
<accession>S2W0M2</accession>
<proteinExistence type="inferred from homology"/>
<evidence type="ECO:0000256" key="3">
    <source>
        <dbReference type="ARBA" id="ARBA00022692"/>
    </source>
</evidence>
<evidence type="ECO:0000313" key="8">
    <source>
        <dbReference type="Proteomes" id="UP000014417"/>
    </source>
</evidence>
<gene>
    <name evidence="7" type="ORF">HMPREF9306_01467</name>
</gene>
<comment type="similarity">
    <text evidence="2">Belongs to the UPF0014 family.</text>
</comment>
<feature type="transmembrane region" description="Helical" evidence="6">
    <location>
        <begin position="37"/>
        <end position="57"/>
    </location>
</feature>
<organism evidence="7 8">
    <name type="scientific">Propionimicrobium lymphophilum ACS-093-V-SCH5</name>
    <dbReference type="NCBI Taxonomy" id="883161"/>
    <lineage>
        <taxon>Bacteria</taxon>
        <taxon>Bacillati</taxon>
        <taxon>Actinomycetota</taxon>
        <taxon>Actinomycetes</taxon>
        <taxon>Propionibacteriales</taxon>
        <taxon>Propionibacteriaceae</taxon>
        <taxon>Propionimicrobium</taxon>
    </lineage>
</organism>
<feature type="transmembrane region" description="Helical" evidence="6">
    <location>
        <begin position="12"/>
        <end position="30"/>
    </location>
</feature>
<evidence type="ECO:0000256" key="2">
    <source>
        <dbReference type="ARBA" id="ARBA00005268"/>
    </source>
</evidence>
<dbReference type="PANTHER" id="PTHR30028:SF0">
    <property type="entry name" value="PROTEIN ALUMINUM SENSITIVE 3"/>
    <property type="match status" value="1"/>
</dbReference>
<keyword evidence="5 6" id="KW-0472">Membrane</keyword>
<feature type="transmembrane region" description="Helical" evidence="6">
    <location>
        <begin position="63"/>
        <end position="79"/>
    </location>
</feature>
<comment type="caution">
    <text evidence="7">The sequence shown here is derived from an EMBL/GenBank/DDBJ whole genome shotgun (WGS) entry which is preliminary data.</text>
</comment>
<evidence type="ECO:0000256" key="4">
    <source>
        <dbReference type="ARBA" id="ARBA00022989"/>
    </source>
</evidence>
<feature type="transmembrane region" description="Helical" evidence="6">
    <location>
        <begin position="117"/>
        <end position="134"/>
    </location>
</feature>
<dbReference type="EMBL" id="AGZR01000009">
    <property type="protein sequence ID" value="EPD31910.1"/>
    <property type="molecule type" value="Genomic_DNA"/>
</dbReference>
<name>S2W0M2_9ACTN</name>
<sequence>MTIMQIDPTWQLAIALIALCALAATVARFAKLTLSKQIIIAAIRSILQLAAVSFIVVLAVQRWWSGLLFIIAMFLYAVWTTTGTVKNRNSFLWVCLAMGSGVLPVLAVIFLSETAPFNGFSLVPIGSIIIGNVMKAQTLTGRRIFGTLRENIGIYEAALALGFKRPQAVWIVIKPERKEALIPNIDSTKTAGLVTLPGAFIGVLLGGGTALQAGASQVLVLLGIMAGQVCCVAVSHELIKRTKLLPPHLKAALHP</sequence>
<evidence type="ECO:0000313" key="7">
    <source>
        <dbReference type="EMBL" id="EPD31910.1"/>
    </source>
</evidence>
<dbReference type="HOGENOM" id="CLU_076147_2_0_11"/>
<comment type="subcellular location">
    <subcellularLocation>
        <location evidence="1">Membrane</location>
        <topology evidence="1">Multi-pass membrane protein</topology>
    </subcellularLocation>
</comment>
<dbReference type="PANTHER" id="PTHR30028">
    <property type="entry name" value="UPF0014 INNER MEMBRANE PROTEIN YBBM-RELATED"/>
    <property type="match status" value="1"/>
</dbReference>
<dbReference type="Pfam" id="PF03649">
    <property type="entry name" value="UPF0014"/>
    <property type="match status" value="1"/>
</dbReference>
<reference evidence="7 8" key="1">
    <citation type="submission" date="2013-04" db="EMBL/GenBank/DDBJ databases">
        <title>The Genome Sequence of Propionimicrobium lymphophilum ACS-093-V-SCH5.</title>
        <authorList>
            <consortium name="The Broad Institute Genomics Platform"/>
            <person name="Earl A."/>
            <person name="Ward D."/>
            <person name="Feldgarden M."/>
            <person name="Gevers D."/>
            <person name="Saerens B."/>
            <person name="Vaneechoutte M."/>
            <person name="Walker B."/>
            <person name="Young S."/>
            <person name="Zeng Q."/>
            <person name="Gargeya S."/>
            <person name="Fitzgerald M."/>
            <person name="Haas B."/>
            <person name="Abouelleil A."/>
            <person name="Allen A.W."/>
            <person name="Alvarado L."/>
            <person name="Arachchi H.M."/>
            <person name="Berlin A.M."/>
            <person name="Chapman S.B."/>
            <person name="Gainer-Dewar J."/>
            <person name="Goldberg J."/>
            <person name="Griggs A."/>
            <person name="Gujja S."/>
            <person name="Hansen M."/>
            <person name="Howarth C."/>
            <person name="Imamovic A."/>
            <person name="Ireland A."/>
            <person name="Larimer J."/>
            <person name="McCowan C."/>
            <person name="Murphy C."/>
            <person name="Pearson M."/>
            <person name="Poon T.W."/>
            <person name="Priest M."/>
            <person name="Roberts A."/>
            <person name="Saif S."/>
            <person name="Shea T."/>
            <person name="Sisk P."/>
            <person name="Sykes S."/>
            <person name="Wortman J."/>
            <person name="Nusbaum C."/>
            <person name="Birren B."/>
        </authorList>
    </citation>
    <scope>NUCLEOTIDE SEQUENCE [LARGE SCALE GENOMIC DNA]</scope>
    <source>
        <strain evidence="7 8">ACS-093-V-SCH5</strain>
    </source>
</reference>
<dbReference type="AlphaFoldDB" id="S2W0M2"/>
<feature type="transmembrane region" description="Helical" evidence="6">
    <location>
        <begin position="91"/>
        <end position="111"/>
    </location>
</feature>
<keyword evidence="3 6" id="KW-0812">Transmembrane</keyword>
<feature type="transmembrane region" description="Helical" evidence="6">
    <location>
        <begin position="191"/>
        <end position="212"/>
    </location>
</feature>
<protein>
    <submittedName>
        <fullName evidence="7">TIGR00245 family protein</fullName>
    </submittedName>
</protein>
<keyword evidence="8" id="KW-1185">Reference proteome</keyword>
<dbReference type="InterPro" id="IPR005226">
    <property type="entry name" value="UPF0014_fam"/>
</dbReference>
<dbReference type="RefSeq" id="WP_016456292.1">
    <property type="nucleotide sequence ID" value="NZ_KE150269.1"/>
</dbReference>
<keyword evidence="4 6" id="KW-1133">Transmembrane helix</keyword>
<feature type="transmembrane region" description="Helical" evidence="6">
    <location>
        <begin position="218"/>
        <end position="239"/>
    </location>
</feature>